<keyword evidence="3" id="KW-0808">Transferase</keyword>
<reference evidence="3 4" key="1">
    <citation type="submission" date="2024-03" db="EMBL/GenBank/DDBJ databases">
        <title>Novel species of the genus Variovorax.</title>
        <authorList>
            <person name="Liu Q."/>
            <person name="Xin Y.-H."/>
        </authorList>
    </citation>
    <scope>NUCLEOTIDE SEQUENCE [LARGE SCALE GENOMIC DNA]</scope>
    <source>
        <strain evidence="3 4">KACC 18899</strain>
    </source>
</reference>
<gene>
    <name evidence="3" type="ORF">WKW77_05655</name>
</gene>
<keyword evidence="3" id="KW-0328">Glycosyltransferase</keyword>
<evidence type="ECO:0000313" key="4">
    <source>
        <dbReference type="Proteomes" id="UP001365846"/>
    </source>
</evidence>
<dbReference type="Pfam" id="PF00534">
    <property type="entry name" value="Glycos_transf_1"/>
    <property type="match status" value="1"/>
</dbReference>
<dbReference type="RefSeq" id="WP_340355864.1">
    <property type="nucleotide sequence ID" value="NZ_JBBKZU010000002.1"/>
</dbReference>
<dbReference type="PANTHER" id="PTHR12526">
    <property type="entry name" value="GLYCOSYLTRANSFERASE"/>
    <property type="match status" value="1"/>
</dbReference>
<dbReference type="InterPro" id="IPR001296">
    <property type="entry name" value="Glyco_trans_1"/>
</dbReference>
<evidence type="ECO:0000259" key="2">
    <source>
        <dbReference type="Pfam" id="PF13439"/>
    </source>
</evidence>
<dbReference type="InterPro" id="IPR028098">
    <property type="entry name" value="Glyco_trans_4-like_N"/>
</dbReference>
<evidence type="ECO:0000313" key="3">
    <source>
        <dbReference type="EMBL" id="MEJ8810546.1"/>
    </source>
</evidence>
<dbReference type="SUPFAM" id="SSF53756">
    <property type="entry name" value="UDP-Glycosyltransferase/glycogen phosphorylase"/>
    <property type="match status" value="1"/>
</dbReference>
<dbReference type="EMBL" id="JBBKZU010000002">
    <property type="protein sequence ID" value="MEJ8810546.1"/>
    <property type="molecule type" value="Genomic_DNA"/>
</dbReference>
<dbReference type="GO" id="GO:0016757">
    <property type="term" value="F:glycosyltransferase activity"/>
    <property type="evidence" value="ECO:0007669"/>
    <property type="project" value="UniProtKB-KW"/>
</dbReference>
<dbReference type="CDD" id="cd03801">
    <property type="entry name" value="GT4_PimA-like"/>
    <property type="match status" value="1"/>
</dbReference>
<comment type="caution">
    <text evidence="3">The sequence shown here is derived from an EMBL/GenBank/DDBJ whole genome shotgun (WGS) entry which is preliminary data.</text>
</comment>
<proteinExistence type="predicted"/>
<dbReference type="Gene3D" id="3.40.50.2000">
    <property type="entry name" value="Glycogen Phosphorylase B"/>
    <property type="match status" value="2"/>
</dbReference>
<dbReference type="EC" id="2.4.-.-" evidence="3"/>
<keyword evidence="4" id="KW-1185">Reference proteome</keyword>
<evidence type="ECO:0000259" key="1">
    <source>
        <dbReference type="Pfam" id="PF00534"/>
    </source>
</evidence>
<sequence>MAADAELHVLMTADCVGGVWTHALELAGALGRRGVRVTLASLGARLTPHQRAAAACVPSLDLHESAWRLEWMDDPWDDVRAAGEWLLALERAVRPDVLHLNQFSFGALPFGAPKLVVAHSCVLSWWQAVRGAGAPRRYDTYRGAVTAGLEGAALVAAPTRSMLASLASHYGAHWQGAAIHNGRDPAAFAAGRKQPVILSAGRLWDDARNLAALEAVAPYLPWPVRVSGSAVHPCGGRRQLHGVEPLGELTAEALAAQFAAASIYALPARYEPFGQTALEAAFSGCALVLGDIPSLREIWGAAALYVPPDDHDALHEALTRLIEQPELRTAMGQRARLRAGRFTPQRMADGYLRTYRWLLGNRRRETQHTYAHRAAQVEALPEGPDAARKTKALA</sequence>
<protein>
    <submittedName>
        <fullName evidence="3">Glycosyltransferase family 4 protein</fullName>
        <ecNumber evidence="3">2.4.-.-</ecNumber>
    </submittedName>
</protein>
<name>A0ABU8VA79_9BURK</name>
<feature type="domain" description="Glycosyl transferase family 1" evidence="1">
    <location>
        <begin position="241"/>
        <end position="337"/>
    </location>
</feature>
<dbReference type="Pfam" id="PF13439">
    <property type="entry name" value="Glyco_transf_4"/>
    <property type="match status" value="1"/>
</dbReference>
<accession>A0ABU8VA79</accession>
<feature type="domain" description="Glycosyltransferase subfamily 4-like N-terminal" evidence="2">
    <location>
        <begin position="16"/>
        <end position="185"/>
    </location>
</feature>
<organism evidence="3 4">
    <name type="scientific">Variovorax ureilyticus</name>
    <dbReference type="NCBI Taxonomy" id="1836198"/>
    <lineage>
        <taxon>Bacteria</taxon>
        <taxon>Pseudomonadati</taxon>
        <taxon>Pseudomonadota</taxon>
        <taxon>Betaproteobacteria</taxon>
        <taxon>Burkholderiales</taxon>
        <taxon>Comamonadaceae</taxon>
        <taxon>Variovorax</taxon>
    </lineage>
</organism>
<dbReference type="Proteomes" id="UP001365846">
    <property type="component" value="Unassembled WGS sequence"/>
</dbReference>
<dbReference type="PANTHER" id="PTHR12526:SF634">
    <property type="entry name" value="BLL3361 PROTEIN"/>
    <property type="match status" value="1"/>
</dbReference>